<dbReference type="RefSeq" id="WP_231003423.1">
    <property type="nucleotide sequence ID" value="NZ_JAJNEC010000004.1"/>
</dbReference>
<dbReference type="Pfam" id="PF16389">
    <property type="entry name" value="DUF4998"/>
    <property type="match status" value="1"/>
</dbReference>
<proteinExistence type="predicted"/>
<dbReference type="PROSITE" id="PS51257">
    <property type="entry name" value="PROKAR_LIPOPROTEIN"/>
    <property type="match status" value="1"/>
</dbReference>
<dbReference type="Proteomes" id="UP001199816">
    <property type="component" value="Unassembled WGS sequence"/>
</dbReference>
<gene>
    <name evidence="2" type="ORF">LQ567_06640</name>
</gene>
<keyword evidence="3" id="KW-1185">Reference proteome</keyword>
<accession>A0ABS8PMV2</accession>
<organism evidence="2 3">
    <name type="scientific">Niabella pedocola</name>
    <dbReference type="NCBI Taxonomy" id="1752077"/>
    <lineage>
        <taxon>Bacteria</taxon>
        <taxon>Pseudomonadati</taxon>
        <taxon>Bacteroidota</taxon>
        <taxon>Chitinophagia</taxon>
        <taxon>Chitinophagales</taxon>
        <taxon>Chitinophagaceae</taxon>
        <taxon>Niabella</taxon>
    </lineage>
</organism>
<dbReference type="SUPFAM" id="SSF49785">
    <property type="entry name" value="Galactose-binding domain-like"/>
    <property type="match status" value="1"/>
</dbReference>
<comment type="caution">
    <text evidence="2">The sequence shown here is derived from an EMBL/GenBank/DDBJ whole genome shotgun (WGS) entry which is preliminary data.</text>
</comment>
<sequence>MKINISLFFAALLVMGITGCKKMDDTYKKYVVPEGITYVERAKAVKTYSGLNRVKFTWAAPVDPSVAKARIYWNNFADSAEFKIPGNADSVSYFLNIPEGMYSFIIKTFDDAGRQSVPVEVQGRSIGATFLSNMFNRPLTQSFVDNANGKLLLTWGGADTYNGSIGHELTYTDVAGAQKKLFVAPETAVTTLADYKSGTDMSYTTWYRADTTSVDTLKTAAAAVPGNTVRYRLDKSKFKEIKLPGDANMAWGWVMPNMWDGKTNAEPGFHTADAPFPQHITFDLGVSDFSLYSFRTWQRQGYQYQIGNMKRFSLWGSNTLAPEWGSWTKLGDFTSGTHVMAEGELFLIPPGAAAYRYIRIQVQEPWDGKTVGAFHIMEIELLGNFYKP</sequence>
<dbReference type="Pfam" id="PF16391">
    <property type="entry name" value="DUF5000"/>
    <property type="match status" value="1"/>
</dbReference>
<feature type="domain" description="DUF5000" evidence="1">
    <location>
        <begin position="259"/>
        <end position="382"/>
    </location>
</feature>
<name>A0ABS8PMV2_9BACT</name>
<evidence type="ECO:0000259" key="1">
    <source>
        <dbReference type="Pfam" id="PF16391"/>
    </source>
</evidence>
<evidence type="ECO:0000313" key="2">
    <source>
        <dbReference type="EMBL" id="MCD2422433.1"/>
    </source>
</evidence>
<protein>
    <recommendedName>
        <fullName evidence="1">DUF5000 domain-containing protein</fullName>
    </recommendedName>
</protein>
<evidence type="ECO:0000313" key="3">
    <source>
        <dbReference type="Proteomes" id="UP001199816"/>
    </source>
</evidence>
<dbReference type="InterPro" id="IPR032164">
    <property type="entry name" value="DUF5000"/>
</dbReference>
<dbReference type="EMBL" id="JAJNEC010000004">
    <property type="protein sequence ID" value="MCD2422433.1"/>
    <property type="molecule type" value="Genomic_DNA"/>
</dbReference>
<dbReference type="Gene3D" id="2.60.120.260">
    <property type="entry name" value="Galactose-binding domain-like"/>
    <property type="match status" value="1"/>
</dbReference>
<dbReference type="InterPro" id="IPR008979">
    <property type="entry name" value="Galactose-bd-like_sf"/>
</dbReference>
<reference evidence="2 3" key="1">
    <citation type="submission" date="2021-11" db="EMBL/GenBank/DDBJ databases">
        <title>Genomic of Niabella pedocola.</title>
        <authorList>
            <person name="Wu T."/>
        </authorList>
    </citation>
    <scope>NUCLEOTIDE SEQUENCE [LARGE SCALE GENOMIC DNA]</scope>
    <source>
        <strain evidence="2 3">JCM 31011</strain>
    </source>
</reference>